<reference evidence="7 8" key="1">
    <citation type="submission" date="2022-03" db="EMBL/GenBank/DDBJ databases">
        <authorList>
            <person name="Nunn A."/>
            <person name="Chopra R."/>
            <person name="Nunn A."/>
            <person name="Contreras Garrido A."/>
        </authorList>
    </citation>
    <scope>NUCLEOTIDE SEQUENCE [LARGE SCALE GENOMIC DNA]</scope>
</reference>
<dbReference type="EMBL" id="OU466857">
    <property type="protein sequence ID" value="CAH2035537.1"/>
    <property type="molecule type" value="Genomic_DNA"/>
</dbReference>
<dbReference type="Pfam" id="PF23121">
    <property type="entry name" value="SPOC_AIPP2"/>
    <property type="match status" value="1"/>
</dbReference>
<organism evidence="7 8">
    <name type="scientific">Thlaspi arvense</name>
    <name type="common">Field penny-cress</name>
    <dbReference type="NCBI Taxonomy" id="13288"/>
    <lineage>
        <taxon>Eukaryota</taxon>
        <taxon>Viridiplantae</taxon>
        <taxon>Streptophyta</taxon>
        <taxon>Embryophyta</taxon>
        <taxon>Tracheophyta</taxon>
        <taxon>Spermatophyta</taxon>
        <taxon>Magnoliopsida</taxon>
        <taxon>eudicotyledons</taxon>
        <taxon>Gunneridae</taxon>
        <taxon>Pentapetalae</taxon>
        <taxon>rosids</taxon>
        <taxon>malvids</taxon>
        <taxon>Brassicales</taxon>
        <taxon>Brassicaceae</taxon>
        <taxon>Thlaspideae</taxon>
        <taxon>Thlaspi</taxon>
    </lineage>
</organism>
<evidence type="ECO:0000256" key="4">
    <source>
        <dbReference type="ARBA" id="ARBA00023015"/>
    </source>
</evidence>
<dbReference type="PANTHER" id="PTHR33304">
    <property type="match status" value="1"/>
</dbReference>
<dbReference type="CDD" id="cd15489">
    <property type="entry name" value="PHD_SF"/>
    <property type="match status" value="1"/>
</dbReference>
<keyword evidence="2" id="KW-0863">Zinc-finger</keyword>
<dbReference type="GO" id="GO:0034244">
    <property type="term" value="P:negative regulation of transcription elongation by RNA polymerase II"/>
    <property type="evidence" value="ECO:0007669"/>
    <property type="project" value="InterPro"/>
</dbReference>
<dbReference type="InterPro" id="IPR056280">
    <property type="entry name" value="AIPP2-like_SPOC"/>
</dbReference>
<keyword evidence="1" id="KW-0479">Metal-binding</keyword>
<dbReference type="InterPro" id="IPR001965">
    <property type="entry name" value="Znf_PHD"/>
</dbReference>
<keyword evidence="8" id="KW-1185">Reference proteome</keyword>
<accession>A0AAU9R7S9</accession>
<evidence type="ECO:0000313" key="7">
    <source>
        <dbReference type="EMBL" id="CAH2035537.1"/>
    </source>
</evidence>
<dbReference type="AlphaFoldDB" id="A0AAU9R7S9"/>
<protein>
    <recommendedName>
        <fullName evidence="6">Zinc finger PHD-type domain-containing protein</fullName>
    </recommendedName>
</protein>
<feature type="domain" description="Zinc finger PHD-type" evidence="6">
    <location>
        <begin position="36"/>
        <end position="84"/>
    </location>
</feature>
<dbReference type="Proteomes" id="UP000836841">
    <property type="component" value="Chromosome 1"/>
</dbReference>
<evidence type="ECO:0000259" key="6">
    <source>
        <dbReference type="SMART" id="SM00249"/>
    </source>
</evidence>
<dbReference type="InterPro" id="IPR019786">
    <property type="entry name" value="Zinc_finger_PHD-type_CS"/>
</dbReference>
<dbReference type="InterPro" id="IPR013083">
    <property type="entry name" value="Znf_RING/FYVE/PHD"/>
</dbReference>
<evidence type="ECO:0000256" key="3">
    <source>
        <dbReference type="ARBA" id="ARBA00022833"/>
    </source>
</evidence>
<dbReference type="Pfam" id="PF00628">
    <property type="entry name" value="PHD"/>
    <property type="match status" value="1"/>
</dbReference>
<dbReference type="PROSITE" id="PS01359">
    <property type="entry name" value="ZF_PHD_1"/>
    <property type="match status" value="1"/>
</dbReference>
<keyword evidence="3" id="KW-0862">Zinc</keyword>
<dbReference type="PANTHER" id="PTHR33304:SF18">
    <property type="entry name" value="CHROMATIN REGULATOR PHD FAMILY-RELATED"/>
    <property type="match status" value="1"/>
</dbReference>
<keyword evidence="4" id="KW-0805">Transcription regulation</keyword>
<evidence type="ECO:0000256" key="2">
    <source>
        <dbReference type="ARBA" id="ARBA00022771"/>
    </source>
</evidence>
<evidence type="ECO:0000313" key="8">
    <source>
        <dbReference type="Proteomes" id="UP000836841"/>
    </source>
</evidence>
<evidence type="ECO:0000256" key="5">
    <source>
        <dbReference type="ARBA" id="ARBA00023163"/>
    </source>
</evidence>
<dbReference type="GO" id="GO:0140566">
    <property type="term" value="F:histone reader activity"/>
    <property type="evidence" value="ECO:0007669"/>
    <property type="project" value="InterPro"/>
</dbReference>
<dbReference type="Gene3D" id="3.30.40.10">
    <property type="entry name" value="Zinc/RING finger domain, C3HC4 (zinc finger)"/>
    <property type="match status" value="1"/>
</dbReference>
<dbReference type="SUPFAM" id="SSF57903">
    <property type="entry name" value="FYVE/PHD zinc finger"/>
    <property type="match status" value="1"/>
</dbReference>
<dbReference type="SMART" id="SM00249">
    <property type="entry name" value="PHD"/>
    <property type="match status" value="1"/>
</dbReference>
<keyword evidence="5" id="KW-0804">Transcription</keyword>
<name>A0AAU9R7S9_THLAR</name>
<dbReference type="InterPro" id="IPR049914">
    <property type="entry name" value="PHD1-3/5-6"/>
</dbReference>
<sequence length="392" mass="43937">MQKTNRKAKRRKGFKISGRHALAGVEESRAPKLAPVCQTCGDIGFEEQLVYCYSCRTESVHRYCLGITPVPFAVNATWFCEGCDRSESHSDCKEDDETAYAKSGDILEKNEKENKETNNQTSPVLVFESVSEGVSSSTVQDHKFCTSKRRSLSSGNIRVTSENTQLAAENSSCKEAESNMPQTNEVVTAPVFNSLALGKDRALPIYEPIWRGSISVKTGNISGIDGLVAHLSSLACHKVHEKARSLQARLPAEMFPRLEIWPDSFLKNKPPTDESIALYFFPSSKSNDEKVYNSLVCEMKKNDLAMRCVVDNVDLLLFTSYQLPMHCWSAERLDISHQTRYQLTILYRILPETGLFLVDLCKGIDQISDNFEIFLIVVELDIDPIPSWTVAV</sequence>
<dbReference type="InterPro" id="IPR011011">
    <property type="entry name" value="Znf_FYVE_PHD"/>
</dbReference>
<dbReference type="GO" id="GO:0008270">
    <property type="term" value="F:zinc ion binding"/>
    <property type="evidence" value="ECO:0007669"/>
    <property type="project" value="UniProtKB-KW"/>
</dbReference>
<proteinExistence type="predicted"/>
<gene>
    <name evidence="7" type="ORF">TAV2_LOCUS3385</name>
</gene>
<evidence type="ECO:0000256" key="1">
    <source>
        <dbReference type="ARBA" id="ARBA00022723"/>
    </source>
</evidence>
<dbReference type="InterPro" id="IPR019787">
    <property type="entry name" value="Znf_PHD-finger"/>
</dbReference>